<evidence type="ECO:0000313" key="2">
    <source>
        <dbReference type="Proteomes" id="UP000189274"/>
    </source>
</evidence>
<dbReference type="VEuPathDB" id="FungiDB:C5L36_0D00410"/>
<dbReference type="GO" id="GO:0072686">
    <property type="term" value="C:mitotic spindle"/>
    <property type="evidence" value="ECO:0007669"/>
    <property type="project" value="InterPro"/>
</dbReference>
<comment type="caution">
    <text evidence="1">The sequence shown here is derived from an EMBL/GenBank/DDBJ whole genome shotgun (WGS) entry which is preliminary data.</text>
</comment>
<feature type="non-terminal residue" evidence="1">
    <location>
        <position position="96"/>
    </location>
</feature>
<dbReference type="Proteomes" id="UP000189274">
    <property type="component" value="Unassembled WGS sequence"/>
</dbReference>
<evidence type="ECO:0000313" key="1">
    <source>
        <dbReference type="EMBL" id="ONH70668.1"/>
    </source>
</evidence>
<dbReference type="AlphaFoldDB" id="A0A1V2LFR9"/>
<dbReference type="InterPro" id="IPR013964">
    <property type="entry name" value="DASH_Ask1"/>
</dbReference>
<gene>
    <name evidence="1" type="ORF">BOH78_5065</name>
</gene>
<organism evidence="1 2">
    <name type="scientific">Pichia kudriavzevii</name>
    <name type="common">Yeast</name>
    <name type="synonym">Issatchenkia orientalis</name>
    <dbReference type="NCBI Taxonomy" id="4909"/>
    <lineage>
        <taxon>Eukaryota</taxon>
        <taxon>Fungi</taxon>
        <taxon>Dikarya</taxon>
        <taxon>Ascomycota</taxon>
        <taxon>Saccharomycotina</taxon>
        <taxon>Pichiomycetes</taxon>
        <taxon>Pichiales</taxon>
        <taxon>Pichiaceae</taxon>
        <taxon>Pichia</taxon>
    </lineage>
</organism>
<dbReference type="EMBL" id="MQVM01000069">
    <property type="protein sequence ID" value="ONH70668.1"/>
    <property type="molecule type" value="Genomic_DNA"/>
</dbReference>
<protein>
    <submittedName>
        <fullName evidence="1">DASH complex subunit ASK1</fullName>
    </submittedName>
</protein>
<dbReference type="GO" id="GO:0042729">
    <property type="term" value="C:DASH complex"/>
    <property type="evidence" value="ECO:0007669"/>
    <property type="project" value="InterPro"/>
</dbReference>
<proteinExistence type="predicted"/>
<dbReference type="GO" id="GO:0008608">
    <property type="term" value="P:attachment of spindle microtubules to kinetochore"/>
    <property type="evidence" value="ECO:0007669"/>
    <property type="project" value="InterPro"/>
</dbReference>
<reference evidence="2" key="1">
    <citation type="journal article" date="2017" name="Genome Announc.">
        <title>Genome sequences of Cyberlindnera fabianii 65, Pichia kudriavzevii 129, and Saccharomyces cerevisiae 131 isolated from fermented masau fruits in Zimbabwe.</title>
        <authorList>
            <person name="van Rijswijck I.M.H."/>
            <person name="Derks M.F.L."/>
            <person name="Abee T."/>
            <person name="de Ridder D."/>
            <person name="Smid E.J."/>
        </authorList>
    </citation>
    <scope>NUCLEOTIDE SEQUENCE [LARGE SCALE GENOMIC DNA]</scope>
    <source>
        <strain evidence="2">129</strain>
    </source>
</reference>
<accession>A0A1V2LFR9</accession>
<sequence>MSEETESRDLMEDEMQRQKRLLEVDLMERDETDTDQQPRLSFFFDSNSLKSSTNRENILSEIDRVEQLVTLNLQKINENIVLSNEVITNQLVPKLE</sequence>
<dbReference type="Pfam" id="PF08655">
    <property type="entry name" value="DASH_Ask1"/>
    <property type="match status" value="1"/>
</dbReference>
<name>A0A1V2LFR9_PICKU</name>